<reference evidence="2 3" key="1">
    <citation type="submission" date="2023-10" db="EMBL/GenBank/DDBJ databases">
        <title>Genomes of two closely related lineages of the louse Polyplax serrata with different host specificities.</title>
        <authorList>
            <person name="Martinu J."/>
            <person name="Tarabai H."/>
            <person name="Stefka J."/>
            <person name="Hypsa V."/>
        </authorList>
    </citation>
    <scope>NUCLEOTIDE SEQUENCE [LARGE SCALE GENOMIC DNA]</scope>
    <source>
        <strain evidence="2">HR10_N</strain>
    </source>
</reference>
<dbReference type="AlphaFoldDB" id="A0AAN8NYA6"/>
<gene>
    <name evidence="2" type="ORF">RUM43_012674</name>
</gene>
<evidence type="ECO:0000313" key="3">
    <source>
        <dbReference type="Proteomes" id="UP001372834"/>
    </source>
</evidence>
<dbReference type="Gene3D" id="1.25.40.180">
    <property type="match status" value="1"/>
</dbReference>
<comment type="caution">
    <text evidence="2">The sequence shown here is derived from an EMBL/GenBank/DDBJ whole genome shotgun (WGS) entry which is preliminary data.</text>
</comment>
<evidence type="ECO:0000313" key="2">
    <source>
        <dbReference type="EMBL" id="KAK6632931.1"/>
    </source>
</evidence>
<dbReference type="EMBL" id="JAWJWE010000006">
    <property type="protein sequence ID" value="KAK6632931.1"/>
    <property type="molecule type" value="Genomic_DNA"/>
</dbReference>
<name>A0AAN8NYA6_POLSC</name>
<evidence type="ECO:0000256" key="1">
    <source>
        <dbReference type="SAM" id="MobiDB-lite"/>
    </source>
</evidence>
<dbReference type="Proteomes" id="UP001372834">
    <property type="component" value="Unassembled WGS sequence"/>
</dbReference>
<feature type="region of interest" description="Disordered" evidence="1">
    <location>
        <begin position="99"/>
        <end position="132"/>
    </location>
</feature>
<proteinExistence type="predicted"/>
<accession>A0AAN8NYA6</accession>
<feature type="compositionally biased region" description="Acidic residues" evidence="1">
    <location>
        <begin position="110"/>
        <end position="132"/>
    </location>
</feature>
<protein>
    <submittedName>
        <fullName evidence="2">Uncharacterized protein</fullName>
    </submittedName>
</protein>
<sequence length="132" mass="15147">MSSVAFIDHLVNQRVAHEIIALEIFTLPVETPSRNKDNFKDHEAIVRSLDVVEEEEEEEDPFTHIITLEDPIQPEDILNVFKFDPQYIENEDKFKALRKEMFQESGESGDGSDESGSEGSDEDCNDEENEDE</sequence>
<organism evidence="2 3">
    <name type="scientific">Polyplax serrata</name>
    <name type="common">Common mouse louse</name>
    <dbReference type="NCBI Taxonomy" id="468196"/>
    <lineage>
        <taxon>Eukaryota</taxon>
        <taxon>Metazoa</taxon>
        <taxon>Ecdysozoa</taxon>
        <taxon>Arthropoda</taxon>
        <taxon>Hexapoda</taxon>
        <taxon>Insecta</taxon>
        <taxon>Pterygota</taxon>
        <taxon>Neoptera</taxon>
        <taxon>Paraneoptera</taxon>
        <taxon>Psocodea</taxon>
        <taxon>Troctomorpha</taxon>
        <taxon>Phthiraptera</taxon>
        <taxon>Anoplura</taxon>
        <taxon>Polyplacidae</taxon>
        <taxon>Polyplax</taxon>
    </lineage>
</organism>